<proteinExistence type="predicted"/>
<evidence type="ECO:0000259" key="1">
    <source>
        <dbReference type="PROSITE" id="PS50206"/>
    </source>
</evidence>
<evidence type="ECO:0000313" key="3">
    <source>
        <dbReference type="Proteomes" id="UP000451860"/>
    </source>
</evidence>
<dbReference type="OrthoDB" id="9800872at2"/>
<dbReference type="InterPro" id="IPR036873">
    <property type="entry name" value="Rhodanese-like_dom_sf"/>
</dbReference>
<evidence type="ECO:0000313" key="2">
    <source>
        <dbReference type="EMBL" id="KAE8764215.1"/>
    </source>
</evidence>
<dbReference type="InterPro" id="IPR001763">
    <property type="entry name" value="Rhodanese-like_dom"/>
</dbReference>
<protein>
    <submittedName>
        <fullName evidence="2">Rhodanese-like domain-containing protein</fullName>
    </submittedName>
</protein>
<dbReference type="RefSeq" id="WP_152200829.1">
    <property type="nucleotide sequence ID" value="NZ_VUKF01000005.1"/>
</dbReference>
<reference evidence="2 3" key="1">
    <citation type="submission" date="2019-10" db="EMBL/GenBank/DDBJ databases">
        <title>Georgenia wutianyii sp. nov. and Georgenia yuyongxinii sp. nov. isolated from plateau pika (Ochotona curzoniae) in the Qinghai-Tibet plateau of China.</title>
        <authorList>
            <person name="Tian Z."/>
        </authorList>
    </citation>
    <scope>NUCLEOTIDE SEQUENCE [LARGE SCALE GENOMIC DNA]</scope>
    <source>
        <strain evidence="2 3">DSM 21501</strain>
    </source>
</reference>
<dbReference type="EMBL" id="WHJE01000039">
    <property type="protein sequence ID" value="KAE8764215.1"/>
    <property type="molecule type" value="Genomic_DNA"/>
</dbReference>
<dbReference type="SMART" id="SM00450">
    <property type="entry name" value="RHOD"/>
    <property type="match status" value="1"/>
</dbReference>
<organism evidence="2 3">
    <name type="scientific">Georgenia thermotolerans</name>
    <dbReference type="NCBI Taxonomy" id="527326"/>
    <lineage>
        <taxon>Bacteria</taxon>
        <taxon>Bacillati</taxon>
        <taxon>Actinomycetota</taxon>
        <taxon>Actinomycetes</taxon>
        <taxon>Micrococcales</taxon>
        <taxon>Bogoriellaceae</taxon>
        <taxon>Georgenia</taxon>
    </lineage>
</organism>
<dbReference type="Pfam" id="PF00581">
    <property type="entry name" value="Rhodanese"/>
    <property type="match status" value="1"/>
</dbReference>
<accession>A0A7J5UP86</accession>
<dbReference type="SUPFAM" id="SSF52821">
    <property type="entry name" value="Rhodanese/Cell cycle control phosphatase"/>
    <property type="match status" value="1"/>
</dbReference>
<dbReference type="Gene3D" id="3.40.250.10">
    <property type="entry name" value="Rhodanese-like domain"/>
    <property type="match status" value="1"/>
</dbReference>
<dbReference type="AlphaFoldDB" id="A0A7J5UP86"/>
<dbReference type="CDD" id="cd00158">
    <property type="entry name" value="RHOD"/>
    <property type="match status" value="1"/>
</dbReference>
<feature type="domain" description="Rhodanese" evidence="1">
    <location>
        <begin position="38"/>
        <end position="125"/>
    </location>
</feature>
<dbReference type="PANTHER" id="PTHR43031:SF1">
    <property type="entry name" value="PYRIDINE NUCLEOTIDE-DISULPHIDE OXIDOREDUCTASE"/>
    <property type="match status" value="1"/>
</dbReference>
<dbReference type="InterPro" id="IPR050229">
    <property type="entry name" value="GlpE_sulfurtransferase"/>
</dbReference>
<sequence>MTTTSSSLLGRLRGLFGAAADDGRLGSSVDAARAVDLVRDGAALLDVRERHEWKTGHAPQAIHVPLGDIDKAPRRLPKDRQVLVVCASGMRSRTAAKRLRGLGIEAASISGGMGAWQRAGGAVRR</sequence>
<dbReference type="PANTHER" id="PTHR43031">
    <property type="entry name" value="FAD-DEPENDENT OXIDOREDUCTASE"/>
    <property type="match status" value="1"/>
</dbReference>
<dbReference type="PROSITE" id="PS50206">
    <property type="entry name" value="RHODANESE_3"/>
    <property type="match status" value="1"/>
</dbReference>
<name>A0A7J5UP86_9MICO</name>
<dbReference type="Proteomes" id="UP000451860">
    <property type="component" value="Unassembled WGS sequence"/>
</dbReference>
<comment type="caution">
    <text evidence="2">The sequence shown here is derived from an EMBL/GenBank/DDBJ whole genome shotgun (WGS) entry which is preliminary data.</text>
</comment>
<keyword evidence="3" id="KW-1185">Reference proteome</keyword>
<gene>
    <name evidence="2" type="ORF">GB883_10015</name>
</gene>